<sequence length="461" mass="51204">MASLVMLSIAANGTTSFTSAGCTDIAICRTRYTIIWSSLVTILACVWSAVHRNIAGPARPGESRARRVVGSLLEVAKIVVVTLLVPEWVLAWAVRQFLNARDLARQLEGSRGEAKSAWSDKRARLQGMKPEKEKKRERSKVGSWLEDDSGGALVAFEESMVAVDGRVGRLDGKWKTRHGFFIIMGGFHYYENGVPKHPLSRWDVAELVRTGDLVPPTEGEIRGWSQGDALSKTLAVVQTLWFVVQCIARAIEGLPITQIEIMTLAYTTITVAMYVAWWEKPQNVGSPVRVAMKLPPPRPVMRRRWYRRVFYAIAGWQDVFSNLREELRVPTFYGGNTGEDGNGSHADVVALCAAMVFGAVHCAAWNYAFPSHTERLIWRISSLAIVAVPGAMLLVVLVYLGTDGTQDVLETLAFPPVFLLSGPIYVAARLLLLTLSFTTLRSLPYQAYQAVQWTLRIPHFT</sequence>
<reference evidence="1" key="1">
    <citation type="submission" date="2021-03" db="EMBL/GenBank/DDBJ databases">
        <authorList>
            <consortium name="DOE Joint Genome Institute"/>
            <person name="Ahrendt S."/>
            <person name="Looney B.P."/>
            <person name="Miyauchi S."/>
            <person name="Morin E."/>
            <person name="Drula E."/>
            <person name="Courty P.E."/>
            <person name="Chicoki N."/>
            <person name="Fauchery L."/>
            <person name="Kohler A."/>
            <person name="Kuo A."/>
            <person name="Labutti K."/>
            <person name="Pangilinan J."/>
            <person name="Lipzen A."/>
            <person name="Riley R."/>
            <person name="Andreopoulos W."/>
            <person name="He G."/>
            <person name="Johnson J."/>
            <person name="Barry K.W."/>
            <person name="Grigoriev I.V."/>
            <person name="Nagy L."/>
            <person name="Hibbett D."/>
            <person name="Henrissat B."/>
            <person name="Matheny P.B."/>
            <person name="Labbe J."/>
            <person name="Martin F."/>
        </authorList>
    </citation>
    <scope>NUCLEOTIDE SEQUENCE</scope>
    <source>
        <strain evidence="1">HHB10654</strain>
    </source>
</reference>
<dbReference type="EMBL" id="MU277206">
    <property type="protein sequence ID" value="KAI0062757.1"/>
    <property type="molecule type" value="Genomic_DNA"/>
</dbReference>
<proteinExistence type="predicted"/>
<reference evidence="1" key="2">
    <citation type="journal article" date="2022" name="New Phytol.">
        <title>Evolutionary transition to the ectomycorrhizal habit in the genomes of a hyperdiverse lineage of mushroom-forming fungi.</title>
        <authorList>
            <person name="Looney B."/>
            <person name="Miyauchi S."/>
            <person name="Morin E."/>
            <person name="Drula E."/>
            <person name="Courty P.E."/>
            <person name="Kohler A."/>
            <person name="Kuo A."/>
            <person name="LaButti K."/>
            <person name="Pangilinan J."/>
            <person name="Lipzen A."/>
            <person name="Riley R."/>
            <person name="Andreopoulos W."/>
            <person name="He G."/>
            <person name="Johnson J."/>
            <person name="Nolan M."/>
            <person name="Tritt A."/>
            <person name="Barry K.W."/>
            <person name="Grigoriev I.V."/>
            <person name="Nagy L.G."/>
            <person name="Hibbett D."/>
            <person name="Henrissat B."/>
            <person name="Matheny P.B."/>
            <person name="Labbe J."/>
            <person name="Martin F.M."/>
        </authorList>
    </citation>
    <scope>NUCLEOTIDE SEQUENCE</scope>
    <source>
        <strain evidence="1">HHB10654</strain>
    </source>
</reference>
<comment type="caution">
    <text evidence="1">The sequence shown here is derived from an EMBL/GenBank/DDBJ whole genome shotgun (WGS) entry which is preliminary data.</text>
</comment>
<evidence type="ECO:0000313" key="2">
    <source>
        <dbReference type="Proteomes" id="UP000814140"/>
    </source>
</evidence>
<name>A0ACB8T302_9AGAM</name>
<keyword evidence="2" id="KW-1185">Reference proteome</keyword>
<organism evidence="1 2">
    <name type="scientific">Artomyces pyxidatus</name>
    <dbReference type="NCBI Taxonomy" id="48021"/>
    <lineage>
        <taxon>Eukaryota</taxon>
        <taxon>Fungi</taxon>
        <taxon>Dikarya</taxon>
        <taxon>Basidiomycota</taxon>
        <taxon>Agaricomycotina</taxon>
        <taxon>Agaricomycetes</taxon>
        <taxon>Russulales</taxon>
        <taxon>Auriscalpiaceae</taxon>
        <taxon>Artomyces</taxon>
    </lineage>
</organism>
<accession>A0ACB8T302</accession>
<evidence type="ECO:0000313" key="1">
    <source>
        <dbReference type="EMBL" id="KAI0062757.1"/>
    </source>
</evidence>
<gene>
    <name evidence="1" type="ORF">BV25DRAFT_1915884</name>
</gene>
<protein>
    <submittedName>
        <fullName evidence="1">Uncharacterized protein</fullName>
    </submittedName>
</protein>
<dbReference type="Proteomes" id="UP000814140">
    <property type="component" value="Unassembled WGS sequence"/>
</dbReference>